<feature type="chain" id="PRO_5045611060" description="Threonyl-trna synthetase" evidence="2">
    <location>
        <begin position="22"/>
        <end position="188"/>
    </location>
</feature>
<keyword evidence="4" id="KW-1185">Reference proteome</keyword>
<accession>A0ABV2LBM5</accession>
<organism evidence="3 4">
    <name type="scientific">Methylobacterium goesingense</name>
    <dbReference type="NCBI Taxonomy" id="243690"/>
    <lineage>
        <taxon>Bacteria</taxon>
        <taxon>Pseudomonadati</taxon>
        <taxon>Pseudomonadota</taxon>
        <taxon>Alphaproteobacteria</taxon>
        <taxon>Hyphomicrobiales</taxon>
        <taxon>Methylobacteriaceae</taxon>
        <taxon>Methylobacterium</taxon>
    </lineage>
</organism>
<evidence type="ECO:0008006" key="5">
    <source>
        <dbReference type="Google" id="ProtNLM"/>
    </source>
</evidence>
<dbReference type="Proteomes" id="UP001549145">
    <property type="component" value="Unassembled WGS sequence"/>
</dbReference>
<name>A0ABV2LBM5_9HYPH</name>
<keyword evidence="2" id="KW-0732">Signal</keyword>
<evidence type="ECO:0000256" key="2">
    <source>
        <dbReference type="SAM" id="SignalP"/>
    </source>
</evidence>
<evidence type="ECO:0000313" key="3">
    <source>
        <dbReference type="EMBL" id="MET3695238.1"/>
    </source>
</evidence>
<gene>
    <name evidence="3" type="ORF">ABID43_004806</name>
</gene>
<sequence>MPCRPALAIAAWAAISTPAAASGDEAPFGLSWGPVDRIAPPSMVDREANLTGLFYFHDRPLASGTDTAQVILVVCRDQGLQQVVWVGRPLGDVAAASAWEAMRREGVRRHGEPRIGPAANALEWPEARTTLAMRTKDDGTRMLVMTVSGPGFAACSQVHRAATGHPAESHVTDLLGENGPQAGHDTPP</sequence>
<evidence type="ECO:0000313" key="4">
    <source>
        <dbReference type="Proteomes" id="UP001549145"/>
    </source>
</evidence>
<proteinExistence type="predicted"/>
<feature type="region of interest" description="Disordered" evidence="1">
    <location>
        <begin position="164"/>
        <end position="188"/>
    </location>
</feature>
<comment type="caution">
    <text evidence="3">The sequence shown here is derived from an EMBL/GenBank/DDBJ whole genome shotgun (WGS) entry which is preliminary data.</text>
</comment>
<dbReference type="EMBL" id="JBEPMM010000025">
    <property type="protein sequence ID" value="MET3695238.1"/>
    <property type="molecule type" value="Genomic_DNA"/>
</dbReference>
<evidence type="ECO:0000256" key="1">
    <source>
        <dbReference type="SAM" id="MobiDB-lite"/>
    </source>
</evidence>
<reference evidence="3 4" key="1">
    <citation type="submission" date="2024-06" db="EMBL/GenBank/DDBJ databases">
        <title>Genomic Encyclopedia of Type Strains, Phase IV (KMG-IV): sequencing the most valuable type-strain genomes for metagenomic binning, comparative biology and taxonomic classification.</title>
        <authorList>
            <person name="Goeker M."/>
        </authorList>
    </citation>
    <scope>NUCLEOTIDE SEQUENCE [LARGE SCALE GENOMIC DNA]</scope>
    <source>
        <strain evidence="3 4">DSM 21331</strain>
    </source>
</reference>
<protein>
    <recommendedName>
        <fullName evidence="5">Threonyl-trna synthetase</fullName>
    </recommendedName>
</protein>
<dbReference type="RefSeq" id="WP_238280957.1">
    <property type="nucleotide sequence ID" value="NZ_BPQL01000107.1"/>
</dbReference>
<feature type="signal peptide" evidence="2">
    <location>
        <begin position="1"/>
        <end position="21"/>
    </location>
</feature>